<dbReference type="PANTHER" id="PTHR47861">
    <property type="entry name" value="FKBP-TYPE PEPTIDYL-PROLYL CIS-TRANS ISOMERASE SLYD"/>
    <property type="match status" value="1"/>
</dbReference>
<dbReference type="Proteomes" id="UP000825933">
    <property type="component" value="Unassembled WGS sequence"/>
</dbReference>
<keyword evidence="7" id="KW-0175">Coiled coil</keyword>
<protein>
    <recommendedName>
        <fullName evidence="6">Peptidyl-prolyl cis-trans isomerase</fullName>
        <ecNumber evidence="6">5.2.1.8</ecNumber>
    </recommendedName>
</protein>
<dbReference type="Gene3D" id="2.40.10.330">
    <property type="match status" value="1"/>
</dbReference>
<evidence type="ECO:0000256" key="5">
    <source>
        <dbReference type="PROSITE-ProRule" id="PRU00277"/>
    </source>
</evidence>
<sequence length="278" mass="31047">MAVKEGDFIRLEYTGKVQETGNVFDTTDENVAEEAGIKLDAKTYGAIPIVVGGGHVLKGLDEALVGMKEGEEKKVDITPEEGFGLRDPKLLQLIPMGEFKKQGMKPEVGMAITSDGTTGIIRSVSGGRVRVDFNHELAGKNLEYDIKVIKVIDDDVEKIKSMIELHYTAPNIDSEKHDIQIIDGVVKIAMDEMAKFDKKPYMDITFARFRIARDIWENMENIEKVEFVDVFEKKVEEAAEAAEIAEEVIAEEALEEAVEKVEAEEIAEEVLPEEEKKE</sequence>
<evidence type="ECO:0000313" key="9">
    <source>
        <dbReference type="EMBL" id="MBZ2164777.1"/>
    </source>
</evidence>
<evidence type="ECO:0000256" key="1">
    <source>
        <dbReference type="ARBA" id="ARBA00000971"/>
    </source>
</evidence>
<evidence type="ECO:0000256" key="3">
    <source>
        <dbReference type="ARBA" id="ARBA00023110"/>
    </source>
</evidence>
<dbReference type="Pfam" id="PF22199">
    <property type="entry name" value="FKBP26_IF"/>
    <property type="match status" value="1"/>
</dbReference>
<dbReference type="InterPro" id="IPR046357">
    <property type="entry name" value="PPIase_dom_sf"/>
</dbReference>
<dbReference type="RefSeq" id="WP_223790449.1">
    <property type="nucleotide sequence ID" value="NZ_JAIOUQ010000003.1"/>
</dbReference>
<evidence type="ECO:0000256" key="2">
    <source>
        <dbReference type="ARBA" id="ARBA00006577"/>
    </source>
</evidence>
<dbReference type="SUPFAM" id="SSF54534">
    <property type="entry name" value="FKBP-like"/>
    <property type="match status" value="1"/>
</dbReference>
<dbReference type="InterPro" id="IPR001179">
    <property type="entry name" value="PPIase_FKBP_dom"/>
</dbReference>
<dbReference type="Gene3D" id="3.30.70.2210">
    <property type="match status" value="1"/>
</dbReference>
<name>A0A8T5URL0_9EURY</name>
<gene>
    <name evidence="9" type="ORF">K8N75_01750</name>
</gene>
<feature type="domain" description="PPIase FKBP-type" evidence="8">
    <location>
        <begin position="6"/>
        <end position="95"/>
    </location>
</feature>
<dbReference type="Pfam" id="PF00254">
    <property type="entry name" value="FKBP_C"/>
    <property type="match status" value="1"/>
</dbReference>
<evidence type="ECO:0000256" key="4">
    <source>
        <dbReference type="ARBA" id="ARBA00023235"/>
    </source>
</evidence>
<comment type="caution">
    <text evidence="9">The sequence shown here is derived from an EMBL/GenBank/DDBJ whole genome shotgun (WGS) entry which is preliminary data.</text>
</comment>
<accession>A0A8T5URL0</accession>
<dbReference type="InterPro" id="IPR040825">
    <property type="entry name" value="FKBP26_C"/>
</dbReference>
<reference evidence="10" key="1">
    <citation type="journal article" date="2022" name="Microbiol. Resour. Announc.">
        <title>Draft Genome Sequence of a Methanogenic Archaeon from West Spitsbergen Permafrost.</title>
        <authorList>
            <person name="Trubitsyn V."/>
            <person name="Rivkina E."/>
            <person name="Shcherbakova V."/>
        </authorList>
    </citation>
    <scope>NUCLEOTIDE SEQUENCE [LARGE SCALE GENOMIC DNA]</scope>
    <source>
        <strain evidence="10">VT</strain>
    </source>
</reference>
<dbReference type="Gene3D" id="3.10.50.40">
    <property type="match status" value="1"/>
</dbReference>
<evidence type="ECO:0000259" key="8">
    <source>
        <dbReference type="PROSITE" id="PS50059"/>
    </source>
</evidence>
<dbReference type="EMBL" id="JAIOUQ010000003">
    <property type="protein sequence ID" value="MBZ2164777.1"/>
    <property type="molecule type" value="Genomic_DNA"/>
</dbReference>
<evidence type="ECO:0000313" key="10">
    <source>
        <dbReference type="Proteomes" id="UP000825933"/>
    </source>
</evidence>
<comment type="similarity">
    <text evidence="2 6">Belongs to the FKBP-type PPIase family.</text>
</comment>
<feature type="coiled-coil region" evidence="7">
    <location>
        <begin position="228"/>
        <end position="264"/>
    </location>
</feature>
<organism evidence="9 10">
    <name type="scientific">Methanobacterium spitsbergense</name>
    <dbReference type="NCBI Taxonomy" id="2874285"/>
    <lineage>
        <taxon>Archaea</taxon>
        <taxon>Methanobacteriati</taxon>
        <taxon>Methanobacteriota</taxon>
        <taxon>Methanomada group</taxon>
        <taxon>Methanobacteria</taxon>
        <taxon>Methanobacteriales</taxon>
        <taxon>Methanobacteriaceae</taxon>
        <taxon>Methanobacterium</taxon>
    </lineage>
</organism>
<dbReference type="PANTHER" id="PTHR47861:SF2">
    <property type="entry name" value="LONG-TYPE PEPTIDYL-PROLYL CIS-TRANS ISOMERASE"/>
    <property type="match status" value="1"/>
</dbReference>
<comment type="catalytic activity">
    <reaction evidence="1 5 6">
        <text>[protein]-peptidylproline (omega=180) = [protein]-peptidylproline (omega=0)</text>
        <dbReference type="Rhea" id="RHEA:16237"/>
        <dbReference type="Rhea" id="RHEA-COMP:10747"/>
        <dbReference type="Rhea" id="RHEA-COMP:10748"/>
        <dbReference type="ChEBI" id="CHEBI:83833"/>
        <dbReference type="ChEBI" id="CHEBI:83834"/>
        <dbReference type="EC" id="5.2.1.8"/>
    </reaction>
</comment>
<evidence type="ECO:0000256" key="7">
    <source>
        <dbReference type="SAM" id="Coils"/>
    </source>
</evidence>
<proteinExistence type="inferred from homology"/>
<dbReference type="Pfam" id="PF18046">
    <property type="entry name" value="FKBP26_C"/>
    <property type="match status" value="1"/>
</dbReference>
<dbReference type="InterPro" id="IPR048261">
    <property type="entry name" value="SlpA/SlyD-like_ins_sf"/>
</dbReference>
<dbReference type="EC" id="5.2.1.8" evidence="6"/>
<keyword evidence="4 5" id="KW-0413">Isomerase</keyword>
<dbReference type="GO" id="GO:0003755">
    <property type="term" value="F:peptidyl-prolyl cis-trans isomerase activity"/>
    <property type="evidence" value="ECO:0007669"/>
    <property type="project" value="UniProtKB-UniRule"/>
</dbReference>
<dbReference type="PROSITE" id="PS50059">
    <property type="entry name" value="FKBP_PPIASE"/>
    <property type="match status" value="1"/>
</dbReference>
<dbReference type="AlphaFoldDB" id="A0A8T5URL0"/>
<keyword evidence="10" id="KW-1185">Reference proteome</keyword>
<dbReference type="InterPro" id="IPR054016">
    <property type="entry name" value="FKBP26_IF"/>
</dbReference>
<keyword evidence="3 5" id="KW-0697">Rotamase</keyword>
<evidence type="ECO:0000256" key="6">
    <source>
        <dbReference type="RuleBase" id="RU003915"/>
    </source>
</evidence>